<gene>
    <name evidence="1" type="ORF">VM1G_02260</name>
</gene>
<proteinExistence type="predicted"/>
<name>A0A194VRH4_CYTMA</name>
<keyword evidence="2" id="KW-1185">Reference proteome</keyword>
<evidence type="ECO:0000313" key="2">
    <source>
        <dbReference type="Proteomes" id="UP000078559"/>
    </source>
</evidence>
<dbReference type="EMBL" id="CM003099">
    <property type="protein sequence ID" value="KUI66794.1"/>
    <property type="molecule type" value="Genomic_DNA"/>
</dbReference>
<evidence type="ECO:0000313" key="1">
    <source>
        <dbReference type="EMBL" id="KUI66794.1"/>
    </source>
</evidence>
<dbReference type="Proteomes" id="UP000078559">
    <property type="component" value="Chromosome 2"/>
</dbReference>
<dbReference type="AlphaFoldDB" id="A0A194VRH4"/>
<reference evidence="1" key="1">
    <citation type="submission" date="2014-12" db="EMBL/GenBank/DDBJ databases">
        <title>Genome Sequence of Valsa Canker Pathogens Uncovers a Specific Adaption of Colonization on Woody Bark.</title>
        <authorList>
            <person name="Yin Z."/>
            <person name="Liu H."/>
            <person name="Gao X."/>
            <person name="Li Z."/>
            <person name="Song N."/>
            <person name="Ke X."/>
            <person name="Dai Q."/>
            <person name="Wu Y."/>
            <person name="Sun Y."/>
            <person name="Xu J.-R."/>
            <person name="Kang Z.K."/>
            <person name="Wang L."/>
            <person name="Huang L."/>
        </authorList>
    </citation>
    <scope>NUCLEOTIDE SEQUENCE [LARGE SCALE GENOMIC DNA]</scope>
    <source>
        <strain evidence="1">03-8</strain>
    </source>
</reference>
<protein>
    <submittedName>
        <fullName evidence="1">Uncharacterized protein</fullName>
    </submittedName>
</protein>
<dbReference type="SMR" id="A0A194VRH4"/>
<organism evidence="1 2">
    <name type="scientific">Cytospora mali</name>
    <name type="common">Apple Valsa canker fungus</name>
    <name type="synonym">Valsa mali</name>
    <dbReference type="NCBI Taxonomy" id="578113"/>
    <lineage>
        <taxon>Eukaryota</taxon>
        <taxon>Fungi</taxon>
        <taxon>Dikarya</taxon>
        <taxon>Ascomycota</taxon>
        <taxon>Pezizomycotina</taxon>
        <taxon>Sordariomycetes</taxon>
        <taxon>Sordariomycetidae</taxon>
        <taxon>Diaporthales</taxon>
        <taxon>Cytosporaceae</taxon>
        <taxon>Cytospora</taxon>
    </lineage>
</organism>
<sequence length="79" mass="9058">MPTDFVTQRFALNKRRQWLFDLEYRSLIKRVSFEKFEKVCEKNGICGGSDKILGLEAFEDDSLDEDGLPNIGALSVQDN</sequence>
<accession>A0A194VRH4</accession>